<evidence type="ECO:0000256" key="12">
    <source>
        <dbReference type="PROSITE-ProRule" id="PRU00708"/>
    </source>
</evidence>
<dbReference type="OrthoDB" id="46913at2759"/>
<dbReference type="InterPro" id="IPR033443">
    <property type="entry name" value="PROP1-like_PPR_dom"/>
</dbReference>
<evidence type="ECO:0000259" key="14">
    <source>
        <dbReference type="Pfam" id="PF16953"/>
    </source>
</evidence>
<keyword evidence="11" id="KW-0460">Magnesium</keyword>
<accession>A0A5J5C4G1</accession>
<dbReference type="InterPro" id="IPR002885">
    <property type="entry name" value="PPR_rpt"/>
</dbReference>
<dbReference type="InterPro" id="IPR031595">
    <property type="entry name" value="PRORP_C"/>
</dbReference>
<feature type="region of interest" description="Disordered" evidence="13">
    <location>
        <begin position="539"/>
        <end position="560"/>
    </location>
</feature>
<evidence type="ECO:0000256" key="13">
    <source>
        <dbReference type="SAM" id="MobiDB-lite"/>
    </source>
</evidence>
<keyword evidence="9" id="KW-0378">Hydrolase</keyword>
<dbReference type="GO" id="GO:0001682">
    <property type="term" value="P:tRNA 5'-leader removal"/>
    <property type="evidence" value="ECO:0007669"/>
    <property type="project" value="TreeGrafter"/>
</dbReference>
<evidence type="ECO:0000256" key="4">
    <source>
        <dbReference type="ARBA" id="ARBA00012179"/>
    </source>
</evidence>
<protein>
    <recommendedName>
        <fullName evidence="4">ribonuclease P</fullName>
        <ecNumber evidence="4">3.1.26.5</ecNumber>
    </recommendedName>
</protein>
<dbReference type="PANTHER" id="PTHR13547">
    <property type="match status" value="1"/>
</dbReference>
<evidence type="ECO:0000256" key="10">
    <source>
        <dbReference type="ARBA" id="ARBA00022833"/>
    </source>
</evidence>
<organism evidence="16 17">
    <name type="scientific">Nyssa sinensis</name>
    <dbReference type="NCBI Taxonomy" id="561372"/>
    <lineage>
        <taxon>Eukaryota</taxon>
        <taxon>Viridiplantae</taxon>
        <taxon>Streptophyta</taxon>
        <taxon>Embryophyta</taxon>
        <taxon>Tracheophyta</taxon>
        <taxon>Spermatophyta</taxon>
        <taxon>Magnoliopsida</taxon>
        <taxon>eudicotyledons</taxon>
        <taxon>Gunneridae</taxon>
        <taxon>Pentapetalae</taxon>
        <taxon>asterids</taxon>
        <taxon>Cornales</taxon>
        <taxon>Nyssaceae</taxon>
        <taxon>Nyssa</taxon>
    </lineage>
</organism>
<comment type="cofactor">
    <cofactor evidence="2">
        <name>Mg(2+)</name>
        <dbReference type="ChEBI" id="CHEBI:18420"/>
    </cofactor>
</comment>
<evidence type="ECO:0000256" key="2">
    <source>
        <dbReference type="ARBA" id="ARBA00001946"/>
    </source>
</evidence>
<comment type="catalytic activity">
    <reaction evidence="1">
        <text>Endonucleolytic cleavage of RNA, removing 5'-extranucleotides from tRNA precursor.</text>
        <dbReference type="EC" id="3.1.26.5"/>
    </reaction>
</comment>
<evidence type="ECO:0000256" key="3">
    <source>
        <dbReference type="ARBA" id="ARBA00007626"/>
    </source>
</evidence>
<evidence type="ECO:0000256" key="8">
    <source>
        <dbReference type="ARBA" id="ARBA00022737"/>
    </source>
</evidence>
<evidence type="ECO:0000256" key="1">
    <source>
        <dbReference type="ARBA" id="ARBA00000928"/>
    </source>
</evidence>
<dbReference type="Gene3D" id="3.40.50.11980">
    <property type="match status" value="1"/>
</dbReference>
<evidence type="ECO:0000256" key="9">
    <source>
        <dbReference type="ARBA" id="ARBA00022801"/>
    </source>
</evidence>
<keyword evidence="17" id="KW-1185">Reference proteome</keyword>
<evidence type="ECO:0000313" key="16">
    <source>
        <dbReference type="EMBL" id="KAA8550178.1"/>
    </source>
</evidence>
<feature type="compositionally biased region" description="Polar residues" evidence="13">
    <location>
        <begin position="549"/>
        <end position="560"/>
    </location>
</feature>
<keyword evidence="5" id="KW-0819">tRNA processing</keyword>
<dbReference type="PANTHER" id="PTHR13547:SF13">
    <property type="entry name" value="PROTEINACEOUS RNASE P 2"/>
    <property type="match status" value="1"/>
</dbReference>
<dbReference type="EC" id="3.1.26.5" evidence="4"/>
<name>A0A5J5C4G1_9ASTE</name>
<dbReference type="AlphaFoldDB" id="A0A5J5C4G1"/>
<sequence>MDISNHSKYKKKKNQTLEGKFRHDLDICSKNKDLSGAISLYDLAISQKIRLNHYHFNALLYIFSNSVTDQSSSESSDSLKNSAFEYGFRIFDHMLSNNISPTEATITAVARLAAAKGDGDLAFELVKTMGKYQVSPRLRSYDPALSCFCRNLEADKAYSVEEHMVSMGVHPEEPELASLLKVSSEKGIEEKVYEYLHKLRGSVRCVSETTAEIIEGWFTGSVASEVGVLNWDDGRVKEAILRNGGGWHGLGWLGKGEWIVVRGSNVDLDGSCCSCREQLFCVDIDKAETDKFSQSVASLAMEREVQSNFRDFQDWLDKDVEYEAIVDGANIGLYQQNFAEGGFSVSQVVYDELAFCSLLSFLSLLLLKQRFIVFHYAYAFKIAIEQLEAVVNEMYKISNKWPLVILHNKRIRSLIEEASNRELLEEWMAQGVLYGTPYGSNDDWYWLYAAVKLKCLLVTNDEMRDHIFELLGSSFFLKWKERHQIRYTFMKGKLKLQMPPSHSLVIQESEKGAWHVPLSGETVDELSRSWLCITRPGSRGASGGVPVNGNASETGQLPCNNRVLNPCKSESSTSDNGFHGRFGVFPDSL</sequence>
<keyword evidence="10" id="KW-0862">Zinc</keyword>
<reference evidence="16 17" key="1">
    <citation type="submission" date="2019-09" db="EMBL/GenBank/DDBJ databases">
        <title>A chromosome-level genome assembly of the Chinese tupelo Nyssa sinensis.</title>
        <authorList>
            <person name="Yang X."/>
            <person name="Kang M."/>
            <person name="Yang Y."/>
            <person name="Xiong H."/>
            <person name="Wang M."/>
            <person name="Zhang Z."/>
            <person name="Wang Z."/>
            <person name="Wu H."/>
            <person name="Ma T."/>
            <person name="Liu J."/>
            <person name="Xi Z."/>
        </authorList>
    </citation>
    <scope>NUCLEOTIDE SEQUENCE [LARGE SCALE GENOMIC DNA]</scope>
    <source>
        <strain evidence="16">J267</strain>
        <tissue evidence="16">Leaf</tissue>
    </source>
</reference>
<dbReference type="InterPro" id="IPR011990">
    <property type="entry name" value="TPR-like_helical_dom_sf"/>
</dbReference>
<feature type="domain" description="PROP1-like PPR" evidence="15">
    <location>
        <begin position="10"/>
        <end position="225"/>
    </location>
</feature>
<dbReference type="GO" id="GO:0046872">
    <property type="term" value="F:metal ion binding"/>
    <property type="evidence" value="ECO:0007669"/>
    <property type="project" value="UniProtKB-KW"/>
</dbReference>
<keyword evidence="6" id="KW-0540">Nuclease</keyword>
<evidence type="ECO:0000313" key="17">
    <source>
        <dbReference type="Proteomes" id="UP000325577"/>
    </source>
</evidence>
<feature type="domain" description="PRORP" evidence="14">
    <location>
        <begin position="267"/>
        <end position="337"/>
    </location>
</feature>
<dbReference type="Proteomes" id="UP000325577">
    <property type="component" value="Linkage Group LG0"/>
</dbReference>
<feature type="domain" description="PRORP" evidence="14">
    <location>
        <begin position="384"/>
        <end position="532"/>
    </location>
</feature>
<comment type="similarity">
    <text evidence="3">Belongs to the PPR family. P subfamily.</text>
</comment>
<dbReference type="Gene3D" id="1.25.40.10">
    <property type="entry name" value="Tetratricopeptide repeat domain"/>
    <property type="match status" value="1"/>
</dbReference>
<keyword evidence="7" id="KW-0479">Metal-binding</keyword>
<evidence type="ECO:0000256" key="5">
    <source>
        <dbReference type="ARBA" id="ARBA00022694"/>
    </source>
</evidence>
<evidence type="ECO:0000259" key="15">
    <source>
        <dbReference type="Pfam" id="PF17177"/>
    </source>
</evidence>
<evidence type="ECO:0000256" key="7">
    <source>
        <dbReference type="ARBA" id="ARBA00022723"/>
    </source>
</evidence>
<dbReference type="PROSITE" id="PS51375">
    <property type="entry name" value="PPR"/>
    <property type="match status" value="1"/>
</dbReference>
<dbReference type="EMBL" id="CM018031">
    <property type="protein sequence ID" value="KAA8550178.1"/>
    <property type="molecule type" value="Genomic_DNA"/>
</dbReference>
<dbReference type="Pfam" id="PF17177">
    <property type="entry name" value="PPR_long"/>
    <property type="match status" value="1"/>
</dbReference>
<proteinExistence type="inferred from homology"/>
<feature type="repeat" description="PPR" evidence="12">
    <location>
        <begin position="137"/>
        <end position="171"/>
    </location>
</feature>
<dbReference type="GO" id="GO:0004526">
    <property type="term" value="F:ribonuclease P activity"/>
    <property type="evidence" value="ECO:0007669"/>
    <property type="project" value="UniProtKB-EC"/>
</dbReference>
<dbReference type="FunFam" id="1.25.40.10:FF:000339">
    <property type="entry name" value="Proteinaceous RNase P 1, chloroplastic/mitochondrial"/>
    <property type="match status" value="1"/>
</dbReference>
<dbReference type="Pfam" id="PF16953">
    <property type="entry name" value="PRORP"/>
    <property type="match status" value="2"/>
</dbReference>
<evidence type="ECO:0000256" key="11">
    <source>
        <dbReference type="ARBA" id="ARBA00022842"/>
    </source>
</evidence>
<keyword evidence="8" id="KW-0677">Repeat</keyword>
<evidence type="ECO:0000256" key="6">
    <source>
        <dbReference type="ARBA" id="ARBA00022722"/>
    </source>
</evidence>
<gene>
    <name evidence="16" type="ORF">F0562_001862</name>
</gene>